<gene>
    <name evidence="3" type="ORF">GGR48_003373</name>
</gene>
<dbReference type="EMBL" id="JACIDH010000024">
    <property type="protein sequence ID" value="MBB3880920.1"/>
    <property type="molecule type" value="Genomic_DNA"/>
</dbReference>
<comment type="caution">
    <text evidence="3">The sequence shown here is derived from an EMBL/GenBank/DDBJ whole genome shotgun (WGS) entry which is preliminary data.</text>
</comment>
<evidence type="ECO:0008006" key="5">
    <source>
        <dbReference type="Google" id="ProtNLM"/>
    </source>
</evidence>
<evidence type="ECO:0000313" key="4">
    <source>
        <dbReference type="Proteomes" id="UP000538670"/>
    </source>
</evidence>
<sequence length="124" mass="13195">MTTWIGALPVAVLAAMLAACSESKRDVPPTEQQVHSSDSGVASGELGRHPYRCRDGTKLFVDYKDNGLQIDLRRTADGPPTTLTAPAQGLQYVGDTASATFKGPQLMIEEGDGRTQTCVKEGSQ</sequence>
<feature type="signal peptide" evidence="2">
    <location>
        <begin position="1"/>
        <end position="21"/>
    </location>
</feature>
<keyword evidence="2" id="KW-0732">Signal</keyword>
<name>A0A7W6F4W8_9SPHN</name>
<reference evidence="3 4" key="1">
    <citation type="submission" date="2020-08" db="EMBL/GenBank/DDBJ databases">
        <title>Genomic Encyclopedia of Type Strains, Phase IV (KMG-IV): sequencing the most valuable type-strain genomes for metagenomic binning, comparative biology and taxonomic classification.</title>
        <authorList>
            <person name="Goeker M."/>
        </authorList>
    </citation>
    <scope>NUCLEOTIDE SEQUENCE [LARGE SCALE GENOMIC DNA]</scope>
    <source>
        <strain evidence="3 4">DSM 19512</strain>
    </source>
</reference>
<dbReference type="Proteomes" id="UP000538670">
    <property type="component" value="Unassembled WGS sequence"/>
</dbReference>
<feature type="region of interest" description="Disordered" evidence="1">
    <location>
        <begin position="23"/>
        <end position="49"/>
    </location>
</feature>
<evidence type="ECO:0000256" key="1">
    <source>
        <dbReference type="SAM" id="MobiDB-lite"/>
    </source>
</evidence>
<organism evidence="3 4">
    <name type="scientific">Sphingomonas pseudosanguinis</name>
    <dbReference type="NCBI Taxonomy" id="413712"/>
    <lineage>
        <taxon>Bacteria</taxon>
        <taxon>Pseudomonadati</taxon>
        <taxon>Pseudomonadota</taxon>
        <taxon>Alphaproteobacteria</taxon>
        <taxon>Sphingomonadales</taxon>
        <taxon>Sphingomonadaceae</taxon>
        <taxon>Sphingomonas</taxon>
    </lineage>
</organism>
<proteinExistence type="predicted"/>
<protein>
    <recommendedName>
        <fullName evidence="5">C-type lysozyme inhibitor domain-containing protein</fullName>
    </recommendedName>
</protein>
<dbReference type="AlphaFoldDB" id="A0A7W6F4W8"/>
<evidence type="ECO:0000313" key="3">
    <source>
        <dbReference type="EMBL" id="MBB3880920.1"/>
    </source>
</evidence>
<evidence type="ECO:0000256" key="2">
    <source>
        <dbReference type="SAM" id="SignalP"/>
    </source>
</evidence>
<keyword evidence="4" id="KW-1185">Reference proteome</keyword>
<accession>A0A7W6F4W8</accession>
<feature type="compositionally biased region" description="Polar residues" evidence="1">
    <location>
        <begin position="30"/>
        <end position="40"/>
    </location>
</feature>
<feature type="chain" id="PRO_5031228403" description="C-type lysozyme inhibitor domain-containing protein" evidence="2">
    <location>
        <begin position="22"/>
        <end position="124"/>
    </location>
</feature>
<dbReference type="RefSeq" id="WP_183952944.1">
    <property type="nucleotide sequence ID" value="NZ_JACIDH010000024.1"/>
</dbReference>